<protein>
    <submittedName>
        <fullName evidence="2">Uncharacterized protein</fullName>
    </submittedName>
</protein>
<evidence type="ECO:0000313" key="2">
    <source>
        <dbReference type="EMBL" id="QIE57008.1"/>
    </source>
</evidence>
<sequence length="72" mass="8377">MKQTEPRREPIVDANSPAIISAYEKRVAQLEQEKQVLLERNEKSAARQSSFEEMHELSMKFLSNPWNMRVSG</sequence>
<proteinExistence type="predicted"/>
<organism evidence="2 3">
    <name type="scientific">Pikeienuella piscinae</name>
    <dbReference type="NCBI Taxonomy" id="2748098"/>
    <lineage>
        <taxon>Bacteria</taxon>
        <taxon>Pseudomonadati</taxon>
        <taxon>Pseudomonadota</taxon>
        <taxon>Alphaproteobacteria</taxon>
        <taxon>Rhodobacterales</taxon>
        <taxon>Paracoccaceae</taxon>
        <taxon>Pikeienuella</taxon>
    </lineage>
</organism>
<dbReference type="RefSeq" id="WP_165101147.1">
    <property type="nucleotide sequence ID" value="NZ_CP049056.1"/>
</dbReference>
<gene>
    <name evidence="2" type="ORF">G5B40_17120</name>
</gene>
<keyword evidence="1" id="KW-0175">Coiled coil</keyword>
<reference evidence="2 3" key="1">
    <citation type="submission" date="2020-02" db="EMBL/GenBank/DDBJ databases">
        <title>complete genome sequence of Rhodobacteraceae bacterium.</title>
        <authorList>
            <person name="Park J."/>
            <person name="Kim Y.-S."/>
            <person name="Kim K.-H."/>
        </authorList>
    </citation>
    <scope>NUCLEOTIDE SEQUENCE [LARGE SCALE GENOMIC DNA]</scope>
    <source>
        <strain evidence="2 3">RR4-56</strain>
    </source>
</reference>
<dbReference type="EMBL" id="CP049056">
    <property type="protein sequence ID" value="QIE57008.1"/>
    <property type="molecule type" value="Genomic_DNA"/>
</dbReference>
<accession>A0A7L5C1K0</accession>
<name>A0A7L5C1K0_9RHOB</name>
<dbReference type="AlphaFoldDB" id="A0A7L5C1K0"/>
<keyword evidence="3" id="KW-1185">Reference proteome</keyword>
<dbReference type="Proteomes" id="UP000503336">
    <property type="component" value="Chromosome"/>
</dbReference>
<evidence type="ECO:0000313" key="3">
    <source>
        <dbReference type="Proteomes" id="UP000503336"/>
    </source>
</evidence>
<dbReference type="KEGG" id="hdh:G5B40_17120"/>
<feature type="coiled-coil region" evidence="1">
    <location>
        <begin position="20"/>
        <end position="47"/>
    </location>
</feature>
<evidence type="ECO:0000256" key="1">
    <source>
        <dbReference type="SAM" id="Coils"/>
    </source>
</evidence>